<dbReference type="GO" id="GO:0061630">
    <property type="term" value="F:ubiquitin protein ligase activity"/>
    <property type="evidence" value="ECO:0007669"/>
    <property type="project" value="UniProtKB-EC"/>
</dbReference>
<evidence type="ECO:0000313" key="7">
    <source>
        <dbReference type="Proteomes" id="UP001372338"/>
    </source>
</evidence>
<dbReference type="Proteomes" id="UP001372338">
    <property type="component" value="Unassembled WGS sequence"/>
</dbReference>
<dbReference type="EC" id="2.3.2.27" evidence="2"/>
<keyword evidence="5" id="KW-0804">Transcription</keyword>
<dbReference type="PANTHER" id="PTHR46077">
    <property type="entry name" value="E3 UBIQUITIN-PROTEIN LIGASE TOPORS"/>
    <property type="match status" value="1"/>
</dbReference>
<dbReference type="GO" id="GO:0000209">
    <property type="term" value="P:protein polyubiquitination"/>
    <property type="evidence" value="ECO:0007669"/>
    <property type="project" value="TreeGrafter"/>
</dbReference>
<evidence type="ECO:0000256" key="1">
    <source>
        <dbReference type="ARBA" id="ARBA00000900"/>
    </source>
</evidence>
<evidence type="ECO:0000313" key="6">
    <source>
        <dbReference type="EMBL" id="KAK7292305.1"/>
    </source>
</evidence>
<keyword evidence="3" id="KW-0808">Transferase</keyword>
<accession>A0AAN9J4V7</accession>
<evidence type="ECO:0000256" key="3">
    <source>
        <dbReference type="ARBA" id="ARBA00022679"/>
    </source>
</evidence>
<comment type="caution">
    <text evidence="6">The sequence shown here is derived from an EMBL/GenBank/DDBJ whole genome shotgun (WGS) entry which is preliminary data.</text>
</comment>
<comment type="catalytic activity">
    <reaction evidence="1">
        <text>S-ubiquitinyl-[E2 ubiquitin-conjugating enzyme]-L-cysteine + [acceptor protein]-L-lysine = [E2 ubiquitin-conjugating enzyme]-L-cysteine + N(6)-ubiquitinyl-[acceptor protein]-L-lysine.</text>
        <dbReference type="EC" id="2.3.2.27"/>
    </reaction>
</comment>
<dbReference type="AlphaFoldDB" id="A0AAN9J4V7"/>
<gene>
    <name evidence="6" type="ORF">RIF29_08083</name>
</gene>
<reference evidence="6 7" key="1">
    <citation type="submission" date="2024-01" db="EMBL/GenBank/DDBJ databases">
        <title>The genomes of 5 underutilized Papilionoideae crops provide insights into root nodulation and disease resistanc.</title>
        <authorList>
            <person name="Yuan L."/>
        </authorList>
    </citation>
    <scope>NUCLEOTIDE SEQUENCE [LARGE SCALE GENOMIC DNA]</scope>
    <source>
        <strain evidence="6">ZHUSHIDOU_FW_LH</strain>
        <tissue evidence="6">Leaf</tissue>
    </source>
</reference>
<protein>
    <recommendedName>
        <fullName evidence="2">RING-type E3 ubiquitin transferase</fullName>
        <ecNumber evidence="2">2.3.2.27</ecNumber>
    </recommendedName>
</protein>
<evidence type="ECO:0000256" key="4">
    <source>
        <dbReference type="ARBA" id="ARBA00023015"/>
    </source>
</evidence>
<sequence length="132" mass="15295">MAMEIGRRRREKEKVVVLIYRFGISLQTSCGSGALKDVVIKEILLQIEPWIRRELQAVLGDPDPTVIVHVVTSQFIAWLEEKARLPSGQHDTSFILPLRPFLRDKTSTFYCFAEGCYKMETYDAVVEYRQQE</sequence>
<dbReference type="EMBL" id="JAYWIO010000001">
    <property type="protein sequence ID" value="KAK7292305.1"/>
    <property type="molecule type" value="Genomic_DNA"/>
</dbReference>
<organism evidence="6 7">
    <name type="scientific">Crotalaria pallida</name>
    <name type="common">Smooth rattlebox</name>
    <name type="synonym">Crotalaria striata</name>
    <dbReference type="NCBI Taxonomy" id="3830"/>
    <lineage>
        <taxon>Eukaryota</taxon>
        <taxon>Viridiplantae</taxon>
        <taxon>Streptophyta</taxon>
        <taxon>Embryophyta</taxon>
        <taxon>Tracheophyta</taxon>
        <taxon>Spermatophyta</taxon>
        <taxon>Magnoliopsida</taxon>
        <taxon>eudicotyledons</taxon>
        <taxon>Gunneridae</taxon>
        <taxon>Pentapetalae</taxon>
        <taxon>rosids</taxon>
        <taxon>fabids</taxon>
        <taxon>Fabales</taxon>
        <taxon>Fabaceae</taxon>
        <taxon>Papilionoideae</taxon>
        <taxon>50 kb inversion clade</taxon>
        <taxon>genistoids sensu lato</taxon>
        <taxon>core genistoids</taxon>
        <taxon>Crotalarieae</taxon>
        <taxon>Crotalaria</taxon>
    </lineage>
</organism>
<dbReference type="PANTHER" id="PTHR46077:SF1">
    <property type="entry name" value="TOP1 BINDING ARGININE_SERINE RICH PROTEIN, E3 UBIQUITIN LIGASE"/>
    <property type="match status" value="1"/>
</dbReference>
<keyword evidence="4" id="KW-0805">Transcription regulation</keyword>
<evidence type="ECO:0000256" key="2">
    <source>
        <dbReference type="ARBA" id="ARBA00012483"/>
    </source>
</evidence>
<evidence type="ECO:0000256" key="5">
    <source>
        <dbReference type="ARBA" id="ARBA00023163"/>
    </source>
</evidence>
<name>A0AAN9J4V7_CROPI</name>
<proteinExistence type="predicted"/>
<keyword evidence="7" id="KW-1185">Reference proteome</keyword>
<dbReference type="GO" id="GO:0006513">
    <property type="term" value="P:protein monoubiquitination"/>
    <property type="evidence" value="ECO:0007669"/>
    <property type="project" value="TreeGrafter"/>
</dbReference>